<comment type="subcellular location">
    <subcellularLocation>
        <location evidence="1">Cell inner membrane</location>
        <topology evidence="1">Multi-pass membrane protein</topology>
    </subcellularLocation>
    <subcellularLocation>
        <location evidence="9">Cell membrane</location>
        <topology evidence="9">Multi-pass membrane protein</topology>
    </subcellularLocation>
</comment>
<keyword evidence="7 9" id="KW-1133">Transmembrane helix</keyword>
<dbReference type="PANTHER" id="PTHR30614:SF0">
    <property type="entry name" value="L-CYSTINE TRANSPORT SYSTEM PERMEASE PROTEIN TCYL"/>
    <property type="match status" value="1"/>
</dbReference>
<accession>A0A086Y6Z0</accession>
<evidence type="ECO:0000256" key="8">
    <source>
        <dbReference type="ARBA" id="ARBA00023136"/>
    </source>
</evidence>
<dbReference type="InterPro" id="IPR010065">
    <property type="entry name" value="AA_ABC_transptr_permease_3TM"/>
</dbReference>
<keyword evidence="3 9" id="KW-0813">Transport</keyword>
<evidence type="ECO:0000256" key="4">
    <source>
        <dbReference type="ARBA" id="ARBA00022475"/>
    </source>
</evidence>
<keyword evidence="6" id="KW-0029">Amino-acid transport</keyword>
<dbReference type="Pfam" id="PF00528">
    <property type="entry name" value="BPD_transp_1"/>
    <property type="match status" value="1"/>
</dbReference>
<dbReference type="AlphaFoldDB" id="A0A086Y6Z0"/>
<organism evidence="10 11">
    <name type="scientific">Haematobacter massiliensis</name>
    <dbReference type="NCBI Taxonomy" id="195105"/>
    <lineage>
        <taxon>Bacteria</taxon>
        <taxon>Pseudomonadati</taxon>
        <taxon>Pseudomonadota</taxon>
        <taxon>Alphaproteobacteria</taxon>
        <taxon>Rhodobacterales</taxon>
        <taxon>Paracoccaceae</taxon>
        <taxon>Haematobacter</taxon>
    </lineage>
</organism>
<gene>
    <name evidence="10" type="ORF">CN97_15025</name>
</gene>
<feature type="transmembrane region" description="Helical" evidence="9">
    <location>
        <begin position="20"/>
        <end position="40"/>
    </location>
</feature>
<name>A0A086Y6Z0_9RHOB</name>
<keyword evidence="5 9" id="KW-0812">Transmembrane</keyword>
<comment type="caution">
    <text evidence="10">The sequence shown here is derived from an EMBL/GenBank/DDBJ whole genome shotgun (WGS) entry which is preliminary data.</text>
</comment>
<dbReference type="SUPFAM" id="SSF161098">
    <property type="entry name" value="MetI-like"/>
    <property type="match status" value="1"/>
</dbReference>
<dbReference type="InterPro" id="IPR043429">
    <property type="entry name" value="ArtM/GltK/GlnP/TcyL/YhdX-like"/>
</dbReference>
<dbReference type="GO" id="GO:0022857">
    <property type="term" value="F:transmembrane transporter activity"/>
    <property type="evidence" value="ECO:0007669"/>
    <property type="project" value="InterPro"/>
</dbReference>
<dbReference type="InterPro" id="IPR035906">
    <property type="entry name" value="MetI-like_sf"/>
</dbReference>
<dbReference type="STRING" id="195105.CN97_15025"/>
<keyword evidence="8 9" id="KW-0472">Membrane</keyword>
<protein>
    <submittedName>
        <fullName evidence="10">Amino acid ABC transporter permease</fullName>
    </submittedName>
</protein>
<dbReference type="PROSITE" id="PS50928">
    <property type="entry name" value="ABC_TM1"/>
    <property type="match status" value="1"/>
</dbReference>
<feature type="transmembrane region" description="Helical" evidence="9">
    <location>
        <begin position="193"/>
        <end position="210"/>
    </location>
</feature>
<evidence type="ECO:0000256" key="5">
    <source>
        <dbReference type="ARBA" id="ARBA00022692"/>
    </source>
</evidence>
<proteinExistence type="inferred from homology"/>
<dbReference type="InterPro" id="IPR000515">
    <property type="entry name" value="MetI-like"/>
</dbReference>
<dbReference type="Gene3D" id="1.10.3720.10">
    <property type="entry name" value="MetI-like"/>
    <property type="match status" value="1"/>
</dbReference>
<comment type="similarity">
    <text evidence="2">Belongs to the binding-protein-dependent transport system permease family. HisMQ subfamily.</text>
</comment>
<keyword evidence="11" id="KW-1185">Reference proteome</keyword>
<dbReference type="eggNOG" id="COG0765">
    <property type="taxonomic scope" value="Bacteria"/>
</dbReference>
<dbReference type="CDD" id="cd06261">
    <property type="entry name" value="TM_PBP2"/>
    <property type="match status" value="1"/>
</dbReference>
<dbReference type="GO" id="GO:0006865">
    <property type="term" value="P:amino acid transport"/>
    <property type="evidence" value="ECO:0007669"/>
    <property type="project" value="UniProtKB-KW"/>
</dbReference>
<evidence type="ECO:0000313" key="10">
    <source>
        <dbReference type="EMBL" id="KFI30040.1"/>
    </source>
</evidence>
<sequence length="218" mass="23908">MTQIFDNWLGFMPDLLNGLYLTLIISFGAIALATVFGLIIEAMRWGEHPILTASNTVLVVVLRGIPTLVFIYYVYFVFPVIGIDLPPVAAGILALAISHAPYMAENMRLSIEALDKGQFEAASSMGMSKALMMRRVVLPQAVRSFLPPYGSSIVMAIKDSSLCAVITVAEITRQAQIIAAETFRTLEVFSQAALLYCAICAPLILVVRFMESRISRKV</sequence>
<dbReference type="EMBL" id="JGYG01000004">
    <property type="protein sequence ID" value="KFI30040.1"/>
    <property type="molecule type" value="Genomic_DNA"/>
</dbReference>
<evidence type="ECO:0000256" key="9">
    <source>
        <dbReference type="RuleBase" id="RU363032"/>
    </source>
</evidence>
<evidence type="ECO:0000256" key="1">
    <source>
        <dbReference type="ARBA" id="ARBA00004429"/>
    </source>
</evidence>
<dbReference type="NCBIfam" id="TIGR01726">
    <property type="entry name" value="HEQRo_perm_3TM"/>
    <property type="match status" value="1"/>
</dbReference>
<evidence type="ECO:0000313" key="11">
    <source>
        <dbReference type="Proteomes" id="UP000028826"/>
    </source>
</evidence>
<reference evidence="10 11" key="1">
    <citation type="submission" date="2014-03" db="EMBL/GenBank/DDBJ databases">
        <title>Genome of Haematobacter massiliensis CCUG 47968.</title>
        <authorList>
            <person name="Wang D."/>
            <person name="Wang G."/>
        </authorList>
    </citation>
    <scope>NUCLEOTIDE SEQUENCE [LARGE SCALE GENOMIC DNA]</scope>
    <source>
        <strain evidence="10 11">CCUG 47968</strain>
    </source>
</reference>
<dbReference type="GO" id="GO:0043190">
    <property type="term" value="C:ATP-binding cassette (ABC) transporter complex"/>
    <property type="evidence" value="ECO:0007669"/>
    <property type="project" value="InterPro"/>
</dbReference>
<dbReference type="OrthoDB" id="9814550at2"/>
<dbReference type="Proteomes" id="UP000028826">
    <property type="component" value="Unassembled WGS sequence"/>
</dbReference>
<evidence type="ECO:0000256" key="2">
    <source>
        <dbReference type="ARBA" id="ARBA00010072"/>
    </source>
</evidence>
<feature type="transmembrane region" description="Helical" evidence="9">
    <location>
        <begin position="52"/>
        <end position="75"/>
    </location>
</feature>
<evidence type="ECO:0000256" key="7">
    <source>
        <dbReference type="ARBA" id="ARBA00022989"/>
    </source>
</evidence>
<evidence type="ECO:0000256" key="3">
    <source>
        <dbReference type="ARBA" id="ARBA00022448"/>
    </source>
</evidence>
<evidence type="ECO:0000256" key="6">
    <source>
        <dbReference type="ARBA" id="ARBA00022970"/>
    </source>
</evidence>
<dbReference type="RefSeq" id="WP_035709981.1">
    <property type="nucleotide sequence ID" value="NZ_CAMIFG010000029.1"/>
</dbReference>
<dbReference type="PANTHER" id="PTHR30614">
    <property type="entry name" value="MEMBRANE COMPONENT OF AMINO ACID ABC TRANSPORTER"/>
    <property type="match status" value="1"/>
</dbReference>
<keyword evidence="4" id="KW-1003">Cell membrane</keyword>